<proteinExistence type="predicted"/>
<sequence length="92" mass="10031">MVDGIIEKGLTLLPKGLNLVQMKTRATDSCLKTNQASLKGGSPYGAGTYVGDGSKQPSELKLDVAFHQEMYFVGISRFRQRHCTATIVNLDI</sequence>
<comment type="caution">
    <text evidence="1">The sequence shown here is derived from an EMBL/GenBank/DDBJ whole genome shotgun (WGS) entry which is preliminary data.</text>
</comment>
<reference evidence="1 2" key="1">
    <citation type="journal article" date="2018" name="Sci. Data">
        <title>The draft genome sequence of cork oak.</title>
        <authorList>
            <person name="Ramos A.M."/>
            <person name="Usie A."/>
            <person name="Barbosa P."/>
            <person name="Barros P.M."/>
            <person name="Capote T."/>
            <person name="Chaves I."/>
            <person name="Simoes F."/>
            <person name="Abreu I."/>
            <person name="Carrasquinho I."/>
            <person name="Faro C."/>
            <person name="Guimaraes J.B."/>
            <person name="Mendonca D."/>
            <person name="Nobrega F."/>
            <person name="Rodrigues L."/>
            <person name="Saibo N.J.M."/>
            <person name="Varela M.C."/>
            <person name="Egas C."/>
            <person name="Matos J."/>
            <person name="Miguel C.M."/>
            <person name="Oliveira M.M."/>
            <person name="Ricardo C.P."/>
            <person name="Goncalves S."/>
        </authorList>
    </citation>
    <scope>NUCLEOTIDE SEQUENCE [LARGE SCALE GENOMIC DNA]</scope>
    <source>
        <strain evidence="2">cv. HL8</strain>
    </source>
</reference>
<gene>
    <name evidence="1" type="primary">QR2_1</name>
    <name evidence="1" type="ORF">CFP56_036600</name>
</gene>
<protein>
    <submittedName>
        <fullName evidence="1">Quinone-oxidoreductase qr2</fullName>
    </submittedName>
</protein>
<dbReference type="Proteomes" id="UP000237347">
    <property type="component" value="Unassembled WGS sequence"/>
</dbReference>
<evidence type="ECO:0000313" key="1">
    <source>
        <dbReference type="EMBL" id="KAK7822353.1"/>
    </source>
</evidence>
<name>A0AAW0J711_QUESU</name>
<evidence type="ECO:0000313" key="2">
    <source>
        <dbReference type="Proteomes" id="UP000237347"/>
    </source>
</evidence>
<keyword evidence="2" id="KW-1185">Reference proteome</keyword>
<dbReference type="EMBL" id="PKMF04000670">
    <property type="protein sequence ID" value="KAK7822353.1"/>
    <property type="molecule type" value="Genomic_DNA"/>
</dbReference>
<accession>A0AAW0J711</accession>
<dbReference type="AlphaFoldDB" id="A0AAW0J711"/>
<organism evidence="1 2">
    <name type="scientific">Quercus suber</name>
    <name type="common">Cork oak</name>
    <dbReference type="NCBI Taxonomy" id="58331"/>
    <lineage>
        <taxon>Eukaryota</taxon>
        <taxon>Viridiplantae</taxon>
        <taxon>Streptophyta</taxon>
        <taxon>Embryophyta</taxon>
        <taxon>Tracheophyta</taxon>
        <taxon>Spermatophyta</taxon>
        <taxon>Magnoliopsida</taxon>
        <taxon>eudicotyledons</taxon>
        <taxon>Gunneridae</taxon>
        <taxon>Pentapetalae</taxon>
        <taxon>rosids</taxon>
        <taxon>fabids</taxon>
        <taxon>Fagales</taxon>
        <taxon>Fagaceae</taxon>
        <taxon>Quercus</taxon>
    </lineage>
</organism>